<feature type="compositionally biased region" description="Basic and acidic residues" evidence="9">
    <location>
        <begin position="321"/>
        <end position="344"/>
    </location>
</feature>
<evidence type="ECO:0000256" key="4">
    <source>
        <dbReference type="ARBA" id="ARBA00012000"/>
    </source>
</evidence>
<evidence type="ECO:0000256" key="7">
    <source>
        <dbReference type="ARBA" id="ARBA00023204"/>
    </source>
</evidence>
<evidence type="ECO:0000256" key="6">
    <source>
        <dbReference type="ARBA" id="ARBA00022801"/>
    </source>
</evidence>
<comment type="similarity">
    <text evidence="3">Belongs to the DNA glycosylase MPG family.</text>
</comment>
<evidence type="ECO:0000256" key="8">
    <source>
        <dbReference type="ARBA" id="ARBA00033426"/>
    </source>
</evidence>
<dbReference type="InParanoid" id="E4XH38"/>
<dbReference type="OrthoDB" id="6353017at2759"/>
<feature type="region of interest" description="Disordered" evidence="9">
    <location>
        <begin position="311"/>
        <end position="358"/>
    </location>
</feature>
<dbReference type="InterPro" id="IPR011034">
    <property type="entry name" value="Formyl_transferase-like_C_sf"/>
</dbReference>
<protein>
    <recommendedName>
        <fullName evidence="4">DNA-3-methyladenine glycosylase II</fullName>
        <ecNumber evidence="4">3.2.2.21</ecNumber>
    </recommendedName>
    <alternativeName>
        <fullName evidence="8">3-methyladenine DNA glycosidase</fullName>
    </alternativeName>
</protein>
<name>E4XH38_OIKDI</name>
<dbReference type="SUPFAM" id="SSF50486">
    <property type="entry name" value="FMT C-terminal domain-like"/>
    <property type="match status" value="1"/>
</dbReference>
<evidence type="ECO:0000256" key="9">
    <source>
        <dbReference type="SAM" id="MobiDB-lite"/>
    </source>
</evidence>
<dbReference type="InterPro" id="IPR036995">
    <property type="entry name" value="MPG_sf"/>
</dbReference>
<dbReference type="PANTHER" id="PTHR10429:SF0">
    <property type="entry name" value="DNA-3-METHYLADENINE GLYCOSYLASE"/>
    <property type="match status" value="1"/>
</dbReference>
<gene>
    <name evidence="10" type="ORF">GSOID_T00010804001</name>
</gene>
<dbReference type="PANTHER" id="PTHR10429">
    <property type="entry name" value="DNA-3-METHYLADENINE GLYCOSYLASE"/>
    <property type="match status" value="1"/>
</dbReference>
<dbReference type="EMBL" id="FN653050">
    <property type="protein sequence ID" value="CBY09986.1"/>
    <property type="molecule type" value="Genomic_DNA"/>
</dbReference>
<dbReference type="InterPro" id="IPR003180">
    <property type="entry name" value="MPG"/>
</dbReference>
<feature type="compositionally biased region" description="Basic and acidic residues" evidence="9">
    <location>
        <begin position="17"/>
        <end position="28"/>
    </location>
</feature>
<dbReference type="Gene3D" id="3.10.300.10">
    <property type="entry name" value="Methylpurine-DNA glycosylase (MPG)"/>
    <property type="match status" value="1"/>
</dbReference>
<feature type="compositionally biased region" description="Basic and acidic residues" evidence="9">
    <location>
        <begin position="275"/>
        <end position="289"/>
    </location>
</feature>
<keyword evidence="5" id="KW-0227">DNA damage</keyword>
<keyword evidence="11" id="KW-1185">Reference proteome</keyword>
<dbReference type="GO" id="GO:0006284">
    <property type="term" value="P:base-excision repair"/>
    <property type="evidence" value="ECO:0007669"/>
    <property type="project" value="InterPro"/>
</dbReference>
<comment type="catalytic activity">
    <reaction evidence="1">
        <text>Hydrolysis of alkylated DNA, releasing 3-methyladenine, 3-methylguanine, 7-methylguanine and 7-methyladenine.</text>
        <dbReference type="EC" id="3.2.2.21"/>
    </reaction>
</comment>
<feature type="region of interest" description="Disordered" evidence="9">
    <location>
        <begin position="261"/>
        <end position="289"/>
    </location>
</feature>
<dbReference type="GO" id="GO:0003677">
    <property type="term" value="F:DNA binding"/>
    <property type="evidence" value="ECO:0007669"/>
    <property type="project" value="InterPro"/>
</dbReference>
<accession>E4XH38</accession>
<dbReference type="EC" id="3.2.2.21" evidence="4"/>
<dbReference type="Pfam" id="PF02245">
    <property type="entry name" value="Pur_DNA_glyco"/>
    <property type="match status" value="1"/>
</dbReference>
<evidence type="ECO:0000313" key="10">
    <source>
        <dbReference type="EMBL" id="CBY09986.1"/>
    </source>
</evidence>
<feature type="region of interest" description="Disordered" evidence="9">
    <location>
        <begin position="17"/>
        <end position="70"/>
    </location>
</feature>
<comment type="function">
    <text evidence="2">Hydrolysis of the deoxyribose N-glycosidic bond to excise 3-methyladenine, and 7-methylguanine from the damaged DNA polymer formed by alkylation lesions.</text>
</comment>
<sequence length="358" mass="39824">MVEESIKLEELKAKQAIEAKAQRDEPKAKKPVSVSAKNTNESKSSAKKPQKSVPAQSEESEPSERSFGELKNILRNSTTMDLAKKIIGVNLCRRIDGQKIIGRIVDTEAYIGPVDKCSVTFKKKKSKALASYFADSGTACVEFVEDGNTHLAISSALPGEYVLVSALQPMLGREKMKALRGMRPSATDKNLTSTANDLAAALKVTMEFDGLDLLEGGGDIWLEPGVTCPKVVKTRRAIDMNNEKNWQEVLLGHFSLYQDERPEGRTKHRTGYAKNRGDSHTKRGWRRTEKKATYSKSLPILFQHSVNRHELENGKLLNPGEPKRGRECSDRPGGSREKRRESDFRGAAAMDFREKGSF</sequence>
<evidence type="ECO:0000256" key="2">
    <source>
        <dbReference type="ARBA" id="ARBA00002421"/>
    </source>
</evidence>
<proteinExistence type="inferred from homology"/>
<organism evidence="10">
    <name type="scientific">Oikopleura dioica</name>
    <name type="common">Tunicate</name>
    <dbReference type="NCBI Taxonomy" id="34765"/>
    <lineage>
        <taxon>Eukaryota</taxon>
        <taxon>Metazoa</taxon>
        <taxon>Chordata</taxon>
        <taxon>Tunicata</taxon>
        <taxon>Appendicularia</taxon>
        <taxon>Copelata</taxon>
        <taxon>Oikopleuridae</taxon>
        <taxon>Oikopleura</taxon>
    </lineage>
</organism>
<keyword evidence="7" id="KW-0234">DNA repair</keyword>
<keyword evidence="6" id="KW-0378">Hydrolase</keyword>
<evidence type="ECO:0000313" key="11">
    <source>
        <dbReference type="Proteomes" id="UP000001307"/>
    </source>
</evidence>
<dbReference type="GO" id="GO:0003905">
    <property type="term" value="F:alkylbase DNA N-glycosylase activity"/>
    <property type="evidence" value="ECO:0007669"/>
    <property type="project" value="UniProtKB-EC"/>
</dbReference>
<reference evidence="10" key="1">
    <citation type="journal article" date="2010" name="Science">
        <title>Plasticity of animal genome architecture unmasked by rapid evolution of a pelagic tunicate.</title>
        <authorList>
            <person name="Denoeud F."/>
            <person name="Henriet S."/>
            <person name="Mungpakdee S."/>
            <person name="Aury J.M."/>
            <person name="Da Silva C."/>
            <person name="Brinkmann H."/>
            <person name="Mikhaleva J."/>
            <person name="Olsen L.C."/>
            <person name="Jubin C."/>
            <person name="Canestro C."/>
            <person name="Bouquet J.M."/>
            <person name="Danks G."/>
            <person name="Poulain J."/>
            <person name="Campsteijn C."/>
            <person name="Adamski M."/>
            <person name="Cross I."/>
            <person name="Yadetie F."/>
            <person name="Muffato M."/>
            <person name="Louis A."/>
            <person name="Butcher S."/>
            <person name="Tsagkogeorga G."/>
            <person name="Konrad A."/>
            <person name="Singh S."/>
            <person name="Jensen M.F."/>
            <person name="Cong E.H."/>
            <person name="Eikeseth-Otteraa H."/>
            <person name="Noel B."/>
            <person name="Anthouard V."/>
            <person name="Porcel B.M."/>
            <person name="Kachouri-Lafond R."/>
            <person name="Nishino A."/>
            <person name="Ugolini M."/>
            <person name="Chourrout P."/>
            <person name="Nishida H."/>
            <person name="Aasland R."/>
            <person name="Huzurbazar S."/>
            <person name="Westhof E."/>
            <person name="Delsuc F."/>
            <person name="Lehrach H."/>
            <person name="Reinhardt R."/>
            <person name="Weissenbach J."/>
            <person name="Roy S.W."/>
            <person name="Artiguenave F."/>
            <person name="Postlethwait J.H."/>
            <person name="Manak J.R."/>
            <person name="Thompson E.M."/>
            <person name="Jaillon O."/>
            <person name="Du Pasquier L."/>
            <person name="Boudinot P."/>
            <person name="Liberles D.A."/>
            <person name="Volff J.N."/>
            <person name="Philippe H."/>
            <person name="Lenhard B."/>
            <person name="Roest Crollius H."/>
            <person name="Wincker P."/>
            <person name="Chourrout D."/>
        </authorList>
    </citation>
    <scope>NUCLEOTIDE SEQUENCE [LARGE SCALE GENOMIC DNA]</scope>
</reference>
<dbReference type="AlphaFoldDB" id="E4XH38"/>
<evidence type="ECO:0000256" key="5">
    <source>
        <dbReference type="ARBA" id="ARBA00022763"/>
    </source>
</evidence>
<evidence type="ECO:0000256" key="1">
    <source>
        <dbReference type="ARBA" id="ARBA00000086"/>
    </source>
</evidence>
<dbReference type="Proteomes" id="UP000001307">
    <property type="component" value="Unassembled WGS sequence"/>
</dbReference>
<evidence type="ECO:0000256" key="3">
    <source>
        <dbReference type="ARBA" id="ARBA00009232"/>
    </source>
</evidence>